<feature type="chain" id="PRO_5046408571" description="Lipoprotein" evidence="1">
    <location>
        <begin position="23"/>
        <end position="217"/>
    </location>
</feature>
<reference evidence="2 3" key="1">
    <citation type="submission" date="2023-02" db="EMBL/GenBank/DDBJ databases">
        <title>Genome Sequence of L. cardiaca H63T.</title>
        <authorList>
            <person name="Lopez A.E."/>
            <person name="Cianciotto N.P."/>
        </authorList>
    </citation>
    <scope>NUCLEOTIDE SEQUENCE [LARGE SCALE GENOMIC DNA]</scope>
    <source>
        <strain evidence="2 3">H63</strain>
    </source>
</reference>
<dbReference type="EMBL" id="CP119078">
    <property type="protein sequence ID" value="WED44200.1"/>
    <property type="molecule type" value="Genomic_DNA"/>
</dbReference>
<evidence type="ECO:0000256" key="1">
    <source>
        <dbReference type="SAM" id="SignalP"/>
    </source>
</evidence>
<evidence type="ECO:0000313" key="3">
    <source>
        <dbReference type="Proteomes" id="UP001222087"/>
    </source>
</evidence>
<protein>
    <recommendedName>
        <fullName evidence="4">Lipoprotein</fullName>
    </recommendedName>
</protein>
<proteinExistence type="predicted"/>
<name>A0ABY8AXI0_9GAMM</name>
<keyword evidence="1" id="KW-0732">Signal</keyword>
<dbReference type="Proteomes" id="UP001222087">
    <property type="component" value="Chromosome"/>
</dbReference>
<keyword evidence="3" id="KW-1185">Reference proteome</keyword>
<feature type="signal peptide" evidence="1">
    <location>
        <begin position="1"/>
        <end position="22"/>
    </location>
</feature>
<evidence type="ECO:0008006" key="4">
    <source>
        <dbReference type="Google" id="ProtNLM"/>
    </source>
</evidence>
<gene>
    <name evidence="2" type="ORF">PXX05_05270</name>
</gene>
<evidence type="ECO:0000313" key="2">
    <source>
        <dbReference type="EMBL" id="WED44200.1"/>
    </source>
</evidence>
<sequence length="217" mass="25259">MYKFIRFLFALSLTAIFGCAYASSVDLKNLIKVTNDNNPKCVIYYHYKNDLYCSPTASGQDKPDPQIVTYEKQKIIFDNRPWQTAWGKQTNNITTVEYVPAGDNVEDWYELITSQFIPGIQKKTTPLQFSEEILYSLNRSGFKPEVTYFEKSPNRVLFEFRITSPKNMAQDELQLVTKGEKGFYVLHYVIKEPDMGMSNRNKWLENLKKSSPLEQNE</sequence>
<organism evidence="2 3">
    <name type="scientific">Legionella cardiaca</name>
    <dbReference type="NCBI Taxonomy" id="1071983"/>
    <lineage>
        <taxon>Bacteria</taxon>
        <taxon>Pseudomonadati</taxon>
        <taxon>Pseudomonadota</taxon>
        <taxon>Gammaproteobacteria</taxon>
        <taxon>Legionellales</taxon>
        <taxon>Legionellaceae</taxon>
        <taxon>Legionella</taxon>
    </lineage>
</organism>
<dbReference type="RefSeq" id="WP_275090017.1">
    <property type="nucleotide sequence ID" value="NZ_CP119078.1"/>
</dbReference>
<dbReference type="PROSITE" id="PS51257">
    <property type="entry name" value="PROKAR_LIPOPROTEIN"/>
    <property type="match status" value="1"/>
</dbReference>
<accession>A0ABY8AXI0</accession>